<feature type="region of interest" description="Disordered" evidence="3">
    <location>
        <begin position="79"/>
        <end position="134"/>
    </location>
</feature>
<keyword evidence="2" id="KW-0539">Nucleus</keyword>
<feature type="region of interest" description="Disordered" evidence="3">
    <location>
        <begin position="367"/>
        <end position="394"/>
    </location>
</feature>
<proteinExistence type="predicted"/>
<accession>A0A1V9XZ16</accession>
<dbReference type="InParanoid" id="A0A1V9XZ16"/>
<evidence type="ECO:0000256" key="3">
    <source>
        <dbReference type="SAM" id="MobiDB-lite"/>
    </source>
</evidence>
<dbReference type="InterPro" id="IPR052324">
    <property type="entry name" value="NFATC2-Int_DNA_Repair"/>
</dbReference>
<dbReference type="InterPro" id="IPR029071">
    <property type="entry name" value="Ubiquitin-like_domsf"/>
</dbReference>
<evidence type="ECO:0000313" key="6">
    <source>
        <dbReference type="Proteomes" id="UP000192247"/>
    </source>
</evidence>
<dbReference type="Pfam" id="PF11976">
    <property type="entry name" value="Rad60-SLD"/>
    <property type="match status" value="1"/>
</dbReference>
<dbReference type="Proteomes" id="UP000192247">
    <property type="component" value="Unassembled WGS sequence"/>
</dbReference>
<feature type="compositionally biased region" description="Basic residues" evidence="3">
    <location>
        <begin position="116"/>
        <end position="128"/>
    </location>
</feature>
<dbReference type="GO" id="GO:0045944">
    <property type="term" value="P:positive regulation of transcription by RNA polymerase II"/>
    <property type="evidence" value="ECO:0007669"/>
    <property type="project" value="TreeGrafter"/>
</dbReference>
<dbReference type="Gene3D" id="3.10.20.90">
    <property type="entry name" value="Phosphatidylinositol 3-kinase Catalytic Subunit, Chain A, domain 1"/>
    <property type="match status" value="1"/>
</dbReference>
<sequence>MWTAICSDKIAQAKMTTGRTIHGLAGLITSDDSASDSDDSGTLVQNSEGKSVFDVPGIFNAEITRKLREGERLQLRTAAAAATTDETADEVIEIPNSPNSGSPSTRSLRQGERTLRARRRASDKRRNYKHLESRSDANVGGSVICLSDESDTDPISIVDRNGAGDGGKTFTSTGVPQTALESDLDISRRTDPDDEVDEEIYRVVVTQIGNNETLAIVRLTEKDLMKKVFVKAVSAAGKGGILMMGADDYRREVLAEDTVKSLGLSAECLARMEFVPIQAQSSANSTFSPGFTIKFITGNRRDTKEVRCKPDEPFGAIFERYCNLAGVKRSSVTFRFDDDVVEDGRTPEELDIDSGDLVEAHFQKENMTPSVKGGDVGVGHVRPQRKRSRQSYGC</sequence>
<name>A0A1V9XZ16_9ACAR</name>
<evidence type="ECO:0000259" key="4">
    <source>
        <dbReference type="Pfam" id="PF11976"/>
    </source>
</evidence>
<protein>
    <recommendedName>
        <fullName evidence="4">Rad60/SUMO-like domain-containing protein</fullName>
    </recommendedName>
</protein>
<dbReference type="EMBL" id="MNPL01001871">
    <property type="protein sequence ID" value="OQR78736.1"/>
    <property type="molecule type" value="Genomic_DNA"/>
</dbReference>
<keyword evidence="6" id="KW-1185">Reference proteome</keyword>
<dbReference type="GO" id="GO:0005634">
    <property type="term" value="C:nucleus"/>
    <property type="evidence" value="ECO:0007669"/>
    <property type="project" value="UniProtKB-SubCell"/>
</dbReference>
<comment type="caution">
    <text evidence="5">The sequence shown here is derived from an EMBL/GenBank/DDBJ whole genome shotgun (WGS) entry which is preliminary data.</text>
</comment>
<dbReference type="SUPFAM" id="SSF54236">
    <property type="entry name" value="Ubiquitin-like"/>
    <property type="match status" value="1"/>
</dbReference>
<feature type="compositionally biased region" description="Basic residues" evidence="3">
    <location>
        <begin position="382"/>
        <end position="394"/>
    </location>
</feature>
<dbReference type="InterPro" id="IPR022617">
    <property type="entry name" value="Rad60/SUMO-like_dom"/>
</dbReference>
<organism evidence="5 6">
    <name type="scientific">Tropilaelaps mercedesae</name>
    <dbReference type="NCBI Taxonomy" id="418985"/>
    <lineage>
        <taxon>Eukaryota</taxon>
        <taxon>Metazoa</taxon>
        <taxon>Ecdysozoa</taxon>
        <taxon>Arthropoda</taxon>
        <taxon>Chelicerata</taxon>
        <taxon>Arachnida</taxon>
        <taxon>Acari</taxon>
        <taxon>Parasitiformes</taxon>
        <taxon>Mesostigmata</taxon>
        <taxon>Gamasina</taxon>
        <taxon>Dermanyssoidea</taxon>
        <taxon>Laelapidae</taxon>
        <taxon>Tropilaelaps</taxon>
    </lineage>
</organism>
<evidence type="ECO:0000313" key="5">
    <source>
        <dbReference type="EMBL" id="OQR78736.1"/>
    </source>
</evidence>
<dbReference type="CDD" id="cd01763">
    <property type="entry name" value="Ubl_SUMO_like"/>
    <property type="match status" value="1"/>
</dbReference>
<feature type="domain" description="Rad60/SUMO-like" evidence="4">
    <location>
        <begin position="299"/>
        <end position="360"/>
    </location>
</feature>
<evidence type="ECO:0000256" key="2">
    <source>
        <dbReference type="ARBA" id="ARBA00023242"/>
    </source>
</evidence>
<dbReference type="PANTHER" id="PTHR47187">
    <property type="entry name" value="NFATC2-INTERACTING PROTEIN"/>
    <property type="match status" value="1"/>
</dbReference>
<dbReference type="AlphaFoldDB" id="A0A1V9XZ16"/>
<evidence type="ECO:0000256" key="1">
    <source>
        <dbReference type="ARBA" id="ARBA00004123"/>
    </source>
</evidence>
<feature type="compositionally biased region" description="Polar residues" evidence="3">
    <location>
        <begin position="96"/>
        <end position="108"/>
    </location>
</feature>
<gene>
    <name evidence="5" type="ORF">BIW11_06212</name>
</gene>
<comment type="subcellular location">
    <subcellularLocation>
        <location evidence="1">Nucleus</location>
    </subcellularLocation>
</comment>
<reference evidence="5 6" key="1">
    <citation type="journal article" date="2017" name="Gigascience">
        <title>Draft genome of the honey bee ectoparasitic mite, Tropilaelaps mercedesae, is shaped by the parasitic life history.</title>
        <authorList>
            <person name="Dong X."/>
            <person name="Armstrong S.D."/>
            <person name="Xia D."/>
            <person name="Makepeace B.L."/>
            <person name="Darby A.C."/>
            <person name="Kadowaki T."/>
        </authorList>
    </citation>
    <scope>NUCLEOTIDE SEQUENCE [LARGE SCALE GENOMIC DNA]</scope>
    <source>
        <strain evidence="5">Wuxi-XJTLU</strain>
    </source>
</reference>
<dbReference type="PANTHER" id="PTHR47187:SF1">
    <property type="entry name" value="NFATC2-INTERACTING PROTEIN"/>
    <property type="match status" value="1"/>
</dbReference>
<dbReference type="OrthoDB" id="442921at2759"/>